<evidence type="ECO:0000313" key="3">
    <source>
        <dbReference type="EMBL" id="ETN45839.1"/>
    </source>
</evidence>
<dbReference type="InterPro" id="IPR003347">
    <property type="entry name" value="JmjC_dom"/>
</dbReference>
<dbReference type="AlphaFoldDB" id="W2SD50"/>
<evidence type="ECO:0000256" key="1">
    <source>
        <dbReference type="SAM" id="MobiDB-lite"/>
    </source>
</evidence>
<protein>
    <recommendedName>
        <fullName evidence="2">JmjC domain-containing protein</fullName>
    </recommendedName>
</protein>
<name>W2SD50_CYPE1</name>
<dbReference type="HOGENOM" id="CLU_946711_0_0_1"/>
<dbReference type="VEuPathDB" id="FungiDB:HMPREF1541_00020"/>
<evidence type="ECO:0000313" key="4">
    <source>
        <dbReference type="Proteomes" id="UP000030752"/>
    </source>
</evidence>
<dbReference type="OrthoDB" id="4152543at2759"/>
<gene>
    <name evidence="3" type="ORF">HMPREF1541_00020</name>
</gene>
<evidence type="ECO:0000259" key="2">
    <source>
        <dbReference type="PROSITE" id="PS51184"/>
    </source>
</evidence>
<feature type="domain" description="JmjC" evidence="2">
    <location>
        <begin position="217"/>
        <end position="294"/>
    </location>
</feature>
<dbReference type="InParanoid" id="W2SD50"/>
<sequence>MRDDSDLIERLVRAALRGDLHVPDISHFLTKEPEVPELVQPLKDFYAAIATFVDNVNCSRASTTVEEGGSSTSSGAGGDQTQTQPSPKSNGCSTSCPIAHIETAFQKDDKVVTLLPKNKQQCRDLPFLMSQASALGASDAGVFKYVLSDDIDIKVSVGQAASSSSFSLSYDDAAGGFRVTYHQTDDPIKVKPTTGGETRPEILATQLEGTEEQRRVCGLPLQSPIYPLPHNKLDDTLYEINGLHSPYAYLSNDHGGIFLIHTEDGYLWSLNVLYLGEVLWTTIDPKDAALVEKL</sequence>
<keyword evidence="4" id="KW-1185">Reference proteome</keyword>
<dbReference type="PROSITE" id="PS51184">
    <property type="entry name" value="JMJC"/>
    <property type="match status" value="1"/>
</dbReference>
<dbReference type="Gene3D" id="2.60.120.650">
    <property type="entry name" value="Cupin"/>
    <property type="match status" value="1"/>
</dbReference>
<dbReference type="STRING" id="1220924.W2SD50"/>
<dbReference type="Proteomes" id="UP000030752">
    <property type="component" value="Unassembled WGS sequence"/>
</dbReference>
<dbReference type="EMBL" id="KB822711">
    <property type="protein sequence ID" value="ETN45839.1"/>
    <property type="molecule type" value="Genomic_DNA"/>
</dbReference>
<feature type="compositionally biased region" description="Polar residues" evidence="1">
    <location>
        <begin position="84"/>
        <end position="93"/>
    </location>
</feature>
<dbReference type="RefSeq" id="XP_008710551.1">
    <property type="nucleotide sequence ID" value="XM_008712329.1"/>
</dbReference>
<proteinExistence type="predicted"/>
<feature type="region of interest" description="Disordered" evidence="1">
    <location>
        <begin position="63"/>
        <end position="93"/>
    </location>
</feature>
<feature type="compositionally biased region" description="Low complexity" evidence="1">
    <location>
        <begin position="63"/>
        <end position="83"/>
    </location>
</feature>
<accession>W2SD50</accession>
<organism evidence="3 4">
    <name type="scientific">Cyphellophora europaea (strain CBS 101466)</name>
    <name type="common">Phialophora europaea</name>
    <dbReference type="NCBI Taxonomy" id="1220924"/>
    <lineage>
        <taxon>Eukaryota</taxon>
        <taxon>Fungi</taxon>
        <taxon>Dikarya</taxon>
        <taxon>Ascomycota</taxon>
        <taxon>Pezizomycotina</taxon>
        <taxon>Eurotiomycetes</taxon>
        <taxon>Chaetothyriomycetidae</taxon>
        <taxon>Chaetothyriales</taxon>
        <taxon>Cyphellophoraceae</taxon>
        <taxon>Cyphellophora</taxon>
    </lineage>
</organism>
<reference evidence="3 4" key="1">
    <citation type="submission" date="2013-03" db="EMBL/GenBank/DDBJ databases">
        <title>The Genome Sequence of Phialophora europaea CBS 101466.</title>
        <authorList>
            <consortium name="The Broad Institute Genomics Platform"/>
            <person name="Cuomo C."/>
            <person name="de Hoog S."/>
            <person name="Gorbushina A."/>
            <person name="Walker B."/>
            <person name="Young S.K."/>
            <person name="Zeng Q."/>
            <person name="Gargeya S."/>
            <person name="Fitzgerald M."/>
            <person name="Haas B."/>
            <person name="Abouelleil A."/>
            <person name="Allen A.W."/>
            <person name="Alvarado L."/>
            <person name="Arachchi H.M."/>
            <person name="Berlin A.M."/>
            <person name="Chapman S.B."/>
            <person name="Gainer-Dewar J."/>
            <person name="Goldberg J."/>
            <person name="Griggs A."/>
            <person name="Gujja S."/>
            <person name="Hansen M."/>
            <person name="Howarth C."/>
            <person name="Imamovic A."/>
            <person name="Ireland A."/>
            <person name="Larimer J."/>
            <person name="McCowan C."/>
            <person name="Murphy C."/>
            <person name="Pearson M."/>
            <person name="Poon T.W."/>
            <person name="Priest M."/>
            <person name="Roberts A."/>
            <person name="Saif S."/>
            <person name="Shea T."/>
            <person name="Sisk P."/>
            <person name="Sykes S."/>
            <person name="Wortman J."/>
            <person name="Nusbaum C."/>
            <person name="Birren B."/>
        </authorList>
    </citation>
    <scope>NUCLEOTIDE SEQUENCE [LARGE SCALE GENOMIC DNA]</scope>
    <source>
        <strain evidence="3 4">CBS 101466</strain>
    </source>
</reference>
<dbReference type="GeneID" id="19967359"/>